<evidence type="ECO:0000256" key="4">
    <source>
        <dbReference type="SAM" id="Phobius"/>
    </source>
</evidence>
<proteinExistence type="inferred from homology"/>
<reference evidence="5 6" key="1">
    <citation type="submission" date="2022-07" db="EMBL/GenBank/DDBJ databases">
        <title>Fecal culturing of patients with breast cancer.</title>
        <authorList>
            <person name="Teng N.M.Y."/>
            <person name="Kiu R."/>
            <person name="Evans R."/>
            <person name="Baker D.J."/>
            <person name="Zenner C."/>
            <person name="Robinson S.D."/>
            <person name="Hall L.J."/>
        </authorList>
    </citation>
    <scope>NUCLEOTIDE SEQUENCE [LARGE SCALE GENOMIC DNA]</scope>
    <source>
        <strain evidence="5 6">LH1063</strain>
    </source>
</reference>
<keyword evidence="2" id="KW-0328">Glycosyltransferase</keyword>
<feature type="transmembrane region" description="Helical" evidence="4">
    <location>
        <begin position="312"/>
        <end position="332"/>
    </location>
</feature>
<evidence type="ECO:0000256" key="2">
    <source>
        <dbReference type="ARBA" id="ARBA00022676"/>
    </source>
</evidence>
<dbReference type="PANTHER" id="PTHR43630">
    <property type="entry name" value="POLY-BETA-1,6-N-ACETYL-D-GLUCOSAMINE SYNTHASE"/>
    <property type="match status" value="1"/>
</dbReference>
<keyword evidence="4" id="KW-0472">Membrane</keyword>
<comment type="similarity">
    <text evidence="1">Belongs to the glycosyltransferase 2 family.</text>
</comment>
<keyword evidence="3" id="KW-0808">Transferase</keyword>
<comment type="caution">
    <text evidence="5">The sequence shown here is derived from an EMBL/GenBank/DDBJ whole genome shotgun (WGS) entry which is preliminary data.</text>
</comment>
<evidence type="ECO:0000256" key="1">
    <source>
        <dbReference type="ARBA" id="ARBA00006739"/>
    </source>
</evidence>
<organism evidence="5 6">
    <name type="scientific">Coprobacter tertius</name>
    <dbReference type="NCBI Taxonomy" id="2944915"/>
    <lineage>
        <taxon>Bacteria</taxon>
        <taxon>Pseudomonadati</taxon>
        <taxon>Bacteroidota</taxon>
        <taxon>Bacteroidia</taxon>
        <taxon>Bacteroidales</taxon>
        <taxon>Barnesiellaceae</taxon>
        <taxon>Coprobacter</taxon>
    </lineage>
</organism>
<keyword evidence="4" id="KW-0812">Transmembrane</keyword>
<name>A0ABT1MI93_9BACT</name>
<evidence type="ECO:0000313" key="6">
    <source>
        <dbReference type="Proteomes" id="UP001205603"/>
    </source>
</evidence>
<feature type="transmembrane region" description="Helical" evidence="4">
    <location>
        <begin position="269"/>
        <end position="292"/>
    </location>
</feature>
<gene>
    <name evidence="5" type="ORF">NMU02_02395</name>
</gene>
<dbReference type="Pfam" id="PF13641">
    <property type="entry name" value="Glyco_tranf_2_3"/>
    <property type="match status" value="1"/>
</dbReference>
<evidence type="ECO:0000313" key="5">
    <source>
        <dbReference type="EMBL" id="MCP9610941.1"/>
    </source>
</evidence>
<dbReference type="Proteomes" id="UP001205603">
    <property type="component" value="Unassembled WGS sequence"/>
</dbReference>
<dbReference type="CDD" id="cd06423">
    <property type="entry name" value="CESA_like"/>
    <property type="match status" value="1"/>
</dbReference>
<protein>
    <submittedName>
        <fullName evidence="5">Glycosyltransferase family 2 protein</fullName>
    </submittedName>
</protein>
<keyword evidence="6" id="KW-1185">Reference proteome</keyword>
<dbReference type="RefSeq" id="WP_255025579.1">
    <property type="nucleotide sequence ID" value="NZ_JANDHW010000002.1"/>
</dbReference>
<dbReference type="InterPro" id="IPR029044">
    <property type="entry name" value="Nucleotide-diphossugar_trans"/>
</dbReference>
<evidence type="ECO:0000256" key="3">
    <source>
        <dbReference type="ARBA" id="ARBA00022679"/>
    </source>
</evidence>
<dbReference type="Gene3D" id="3.90.550.10">
    <property type="entry name" value="Spore Coat Polysaccharide Biosynthesis Protein SpsA, Chain A"/>
    <property type="match status" value="1"/>
</dbReference>
<dbReference type="PANTHER" id="PTHR43630:SF1">
    <property type="entry name" value="POLY-BETA-1,6-N-ACETYL-D-GLUCOSAMINE SYNTHASE"/>
    <property type="match status" value="1"/>
</dbReference>
<accession>A0ABT1MI93</accession>
<dbReference type="SUPFAM" id="SSF53448">
    <property type="entry name" value="Nucleotide-diphospho-sugar transferases"/>
    <property type="match status" value="1"/>
</dbReference>
<dbReference type="EMBL" id="JANDHW010000002">
    <property type="protein sequence ID" value="MCP9610941.1"/>
    <property type="molecule type" value="Genomic_DNA"/>
</dbReference>
<keyword evidence="4" id="KW-1133">Transmembrane helix</keyword>
<sequence>MTNETVCDINLQRFVVIFPAYKEDAVILDSVRRFLKQDYPIDKYKIVVVSDKMQDETNHILSELPIDLFVVNFEVSLKSKAIKYALDRLCDFDKAVILDADNITDTDFLTRVNRLSVHTKAMQLHRTRKNSNTAVAVLDGIAEEINNTIYRKGHVNVGLSSAIIGSGIVFDFEWLKHNIGKCETFAEDKELEVLLAKDDIFVDYENDVYVYDEKTATKDIFLIQRMRWAHSQTVVFSLLIRAMKNGVFNITTIDKLFQWIPFPKQIRMLMAFLSALIWSFVSFPISIKWWFLLLFEILVFALAIPQKMYNSSLYLSLMKLPVLIVVSIKSYLKAFVRMYRKDMSFNSTPHQSSSADD</sequence>